<dbReference type="Gene3D" id="2.20.28.30">
    <property type="entry name" value="RNA polymerase ii, chain L"/>
    <property type="match status" value="1"/>
</dbReference>
<evidence type="ECO:0000313" key="3">
    <source>
        <dbReference type="Proteomes" id="UP000051096"/>
    </source>
</evidence>
<organism evidence="2 3">
    <name type="scientific">candidate division WOR_3 bacterium SM23_60</name>
    <dbReference type="NCBI Taxonomy" id="1703780"/>
    <lineage>
        <taxon>Bacteria</taxon>
        <taxon>Bacteria division WOR-3</taxon>
    </lineage>
</organism>
<name>A0A0S8GKL7_UNCW3</name>
<reference evidence="2 3" key="1">
    <citation type="journal article" date="2015" name="Microbiome">
        <title>Genomic resolution of linkages in carbon, nitrogen, and sulfur cycling among widespread estuary sediment bacteria.</title>
        <authorList>
            <person name="Baker B.J."/>
            <person name="Lazar C.S."/>
            <person name="Teske A.P."/>
            <person name="Dick G.J."/>
        </authorList>
    </citation>
    <scope>NUCLEOTIDE SEQUENCE [LARGE SCALE GENOMIC DNA]</scope>
    <source>
        <strain evidence="2">SM23_60</strain>
    </source>
</reference>
<sequence length="61" mass="6652">MPIYTYKCKKCGAVFDFLMLTKKETPTCQKCGSDDVEKQYSTFGVKGSSGKTDAQCAPQGT</sequence>
<dbReference type="Pfam" id="PF09723">
    <property type="entry name" value="Zn_ribbon_8"/>
    <property type="match status" value="1"/>
</dbReference>
<evidence type="ECO:0000259" key="1">
    <source>
        <dbReference type="SMART" id="SM00834"/>
    </source>
</evidence>
<dbReference type="InterPro" id="IPR013429">
    <property type="entry name" value="Regulatory_FmdB_Zinc_ribbon"/>
</dbReference>
<dbReference type="EMBL" id="LJUO01000033">
    <property type="protein sequence ID" value="KPK72396.1"/>
    <property type="molecule type" value="Genomic_DNA"/>
</dbReference>
<evidence type="ECO:0000313" key="2">
    <source>
        <dbReference type="EMBL" id="KPK72396.1"/>
    </source>
</evidence>
<dbReference type="NCBIfam" id="TIGR02605">
    <property type="entry name" value="CxxC_CxxC_SSSS"/>
    <property type="match status" value="1"/>
</dbReference>
<dbReference type="AlphaFoldDB" id="A0A0S8GKL7"/>
<dbReference type="Proteomes" id="UP000051096">
    <property type="component" value="Unassembled WGS sequence"/>
</dbReference>
<proteinExistence type="predicted"/>
<feature type="domain" description="Putative regulatory protein FmdB zinc ribbon" evidence="1">
    <location>
        <begin position="1"/>
        <end position="41"/>
    </location>
</feature>
<protein>
    <recommendedName>
        <fullName evidence="1">Putative regulatory protein FmdB zinc ribbon domain-containing protein</fullName>
    </recommendedName>
</protein>
<dbReference type="SMART" id="SM00834">
    <property type="entry name" value="CxxC_CXXC_SSSS"/>
    <property type="match status" value="1"/>
</dbReference>
<gene>
    <name evidence="2" type="ORF">AMJ87_04935</name>
</gene>
<accession>A0A0S8GKL7</accession>
<comment type="caution">
    <text evidence="2">The sequence shown here is derived from an EMBL/GenBank/DDBJ whole genome shotgun (WGS) entry which is preliminary data.</text>
</comment>